<comment type="caution">
    <text evidence="10">The sequence shown here is derived from an EMBL/GenBank/DDBJ whole genome shotgun (WGS) entry which is preliminary data.</text>
</comment>
<dbReference type="GO" id="GO:0005829">
    <property type="term" value="C:cytosol"/>
    <property type="evidence" value="ECO:0007669"/>
    <property type="project" value="TreeGrafter"/>
</dbReference>
<evidence type="ECO:0000256" key="7">
    <source>
        <dbReference type="ARBA" id="ARBA00034478"/>
    </source>
</evidence>
<keyword evidence="11" id="KW-1185">Reference proteome</keyword>
<keyword evidence="6 9" id="KW-0560">Oxidoreductase</keyword>
<evidence type="ECO:0000313" key="11">
    <source>
        <dbReference type="Proteomes" id="UP000181901"/>
    </source>
</evidence>
<keyword evidence="4 9" id="KW-0285">Flavoprotein</keyword>
<evidence type="ECO:0000256" key="6">
    <source>
        <dbReference type="ARBA" id="ARBA00023002"/>
    </source>
</evidence>
<dbReference type="GO" id="GO:0009086">
    <property type="term" value="P:methionine biosynthetic process"/>
    <property type="evidence" value="ECO:0007669"/>
    <property type="project" value="TreeGrafter"/>
</dbReference>
<evidence type="ECO:0000256" key="9">
    <source>
        <dbReference type="RuleBase" id="RU003862"/>
    </source>
</evidence>
<organism evidence="10 11">
    <name type="scientific">Pseudodesulfovibrio hydrargyri</name>
    <dbReference type="NCBI Taxonomy" id="2125990"/>
    <lineage>
        <taxon>Bacteria</taxon>
        <taxon>Pseudomonadati</taxon>
        <taxon>Thermodesulfobacteriota</taxon>
        <taxon>Desulfovibrionia</taxon>
        <taxon>Desulfovibrionales</taxon>
        <taxon>Desulfovibrionaceae</taxon>
    </lineage>
</organism>
<evidence type="ECO:0000256" key="2">
    <source>
        <dbReference type="ARBA" id="ARBA00004777"/>
    </source>
</evidence>
<accession>A0A1J5N0J1</accession>
<dbReference type="OrthoDB" id="9812555at2"/>
<protein>
    <recommendedName>
        <fullName evidence="9">Methylenetetrahydrofolate reductase</fullName>
    </recommendedName>
</protein>
<evidence type="ECO:0000313" key="10">
    <source>
        <dbReference type="EMBL" id="OIQ51786.1"/>
    </source>
</evidence>
<comment type="similarity">
    <text evidence="3 9">Belongs to the methylenetetrahydrofolate reductase family.</text>
</comment>
<evidence type="ECO:0000256" key="5">
    <source>
        <dbReference type="ARBA" id="ARBA00022827"/>
    </source>
</evidence>
<dbReference type="AlphaFoldDB" id="A0A1J5N0J1"/>
<dbReference type="UniPathway" id="UPA00193"/>
<dbReference type="GO" id="GO:0071949">
    <property type="term" value="F:FAD binding"/>
    <property type="evidence" value="ECO:0007669"/>
    <property type="project" value="TreeGrafter"/>
</dbReference>
<proteinExistence type="inferred from homology"/>
<comment type="catalytic activity">
    <reaction evidence="8">
        <text>(6S)-5-methyl-5,6,7,8-tetrahydrofolate + NAD(+) = (6R)-5,10-methylene-5,6,7,8-tetrahydrofolate + NADH + H(+)</text>
        <dbReference type="Rhea" id="RHEA:19821"/>
        <dbReference type="ChEBI" id="CHEBI:15378"/>
        <dbReference type="ChEBI" id="CHEBI:15636"/>
        <dbReference type="ChEBI" id="CHEBI:18608"/>
        <dbReference type="ChEBI" id="CHEBI:57540"/>
        <dbReference type="ChEBI" id="CHEBI:57945"/>
        <dbReference type="EC" id="1.5.1.54"/>
    </reaction>
    <physiologicalReaction direction="right-to-left" evidence="8">
        <dbReference type="Rhea" id="RHEA:19823"/>
    </physiologicalReaction>
</comment>
<dbReference type="Gene3D" id="3.20.20.220">
    <property type="match status" value="1"/>
</dbReference>
<sequence length="290" mass="31756">MRVCDLIDGKSPFVSLEFFPPKEREAWPAFFEVVDKLKVLDPLFASVTYGAGGGTQDNTLEIATRMKRDHGLEPITHLTSVGASAEKLDGFLESLVKAGIDNVLALRGDPPRGVENFDFSSQDFRHASELIEYICSRYPDLCVGGAAYPEPHCESPSIKSDLDMVHLKVRKGAKFLVTQMFFDNRMYFDYVERLKLMGANVPVIPGVMPLLSLKSAKFILSLCGAAIPGKFLSALEKAHEEGGDDAVYALGIDYATKQAQELIDGGAPGVHLYTLNRAEAVLEIGKNLNI</sequence>
<dbReference type="PANTHER" id="PTHR45754">
    <property type="entry name" value="METHYLENETETRAHYDROFOLATE REDUCTASE"/>
    <property type="match status" value="1"/>
</dbReference>
<dbReference type="CDD" id="cd00537">
    <property type="entry name" value="MTHFR"/>
    <property type="match status" value="1"/>
</dbReference>
<dbReference type="GO" id="GO:0035999">
    <property type="term" value="P:tetrahydrofolate interconversion"/>
    <property type="evidence" value="ECO:0007669"/>
    <property type="project" value="UniProtKB-UniPathway"/>
</dbReference>
<comment type="pathway">
    <text evidence="7">Amino-acid biosynthesis; L-methionine biosynthesis via de novo pathway.</text>
</comment>
<keyword evidence="5 9" id="KW-0274">FAD</keyword>
<evidence type="ECO:0000256" key="8">
    <source>
        <dbReference type="ARBA" id="ARBA00048628"/>
    </source>
</evidence>
<evidence type="ECO:0000256" key="3">
    <source>
        <dbReference type="ARBA" id="ARBA00006743"/>
    </source>
</evidence>
<evidence type="ECO:0000256" key="1">
    <source>
        <dbReference type="ARBA" id="ARBA00001974"/>
    </source>
</evidence>
<comment type="pathway">
    <text evidence="2 9">One-carbon metabolism; tetrahydrofolate interconversion.</text>
</comment>
<dbReference type="EMBL" id="LKAQ01000001">
    <property type="protein sequence ID" value="OIQ51786.1"/>
    <property type="molecule type" value="Genomic_DNA"/>
</dbReference>
<dbReference type="InterPro" id="IPR029041">
    <property type="entry name" value="FAD-linked_oxidoreductase-like"/>
</dbReference>
<dbReference type="SUPFAM" id="SSF51730">
    <property type="entry name" value="FAD-linked oxidoreductase"/>
    <property type="match status" value="1"/>
</dbReference>
<dbReference type="InterPro" id="IPR003171">
    <property type="entry name" value="Mehydrof_redctse-like"/>
</dbReference>
<dbReference type="Pfam" id="PF02219">
    <property type="entry name" value="MTHFR"/>
    <property type="match status" value="1"/>
</dbReference>
<dbReference type="GO" id="GO:0106312">
    <property type="term" value="F:methylenetetrahydrofolate reductase (NADH) activity"/>
    <property type="evidence" value="ECO:0007669"/>
    <property type="project" value="UniProtKB-EC"/>
</dbReference>
<comment type="cofactor">
    <cofactor evidence="1 9">
        <name>FAD</name>
        <dbReference type="ChEBI" id="CHEBI:57692"/>
    </cofactor>
</comment>
<dbReference type="Proteomes" id="UP000181901">
    <property type="component" value="Unassembled WGS sequence"/>
</dbReference>
<name>A0A1J5N0J1_9BACT</name>
<gene>
    <name evidence="10" type="primary">metF_1</name>
    <name evidence="10" type="ORF">BerOc1_00244</name>
</gene>
<reference evidence="10 11" key="1">
    <citation type="submission" date="2015-09" db="EMBL/GenBank/DDBJ databases">
        <title>Genome of Desulfovibrio dechloracetivorans BerOc1, a mercury methylating strain isolated from highly hydrocarbons and metals contaminated coastal sediments.</title>
        <authorList>
            <person name="Goni Urriza M."/>
            <person name="Gassie C."/>
            <person name="Bouchez O."/>
            <person name="Klopp C."/>
            <person name="Ranchou-Peyruse A."/>
            <person name="Remy G."/>
        </authorList>
    </citation>
    <scope>NUCLEOTIDE SEQUENCE [LARGE SCALE GENOMIC DNA]</scope>
    <source>
        <strain evidence="10 11">BerOc1</strain>
    </source>
</reference>
<evidence type="ECO:0000256" key="4">
    <source>
        <dbReference type="ARBA" id="ARBA00022630"/>
    </source>
</evidence>
<dbReference type="RefSeq" id="WP_071543904.1">
    <property type="nucleotide sequence ID" value="NZ_LKAQ01000001.1"/>
</dbReference>
<dbReference type="PANTHER" id="PTHR45754:SF3">
    <property type="entry name" value="METHYLENETETRAHYDROFOLATE REDUCTASE (NADPH)"/>
    <property type="match status" value="1"/>
</dbReference>